<keyword evidence="3" id="KW-1185">Reference proteome</keyword>
<proteinExistence type="predicted"/>
<dbReference type="AlphaFoldDB" id="A0AAD6LP32"/>
<comment type="caution">
    <text evidence="2">The sequence shown here is derived from an EMBL/GenBank/DDBJ whole genome shotgun (WGS) entry which is preliminary data.</text>
</comment>
<gene>
    <name evidence="2" type="ORF">NC653_034890</name>
</gene>
<evidence type="ECO:0000313" key="2">
    <source>
        <dbReference type="EMBL" id="KAJ6970435.1"/>
    </source>
</evidence>
<name>A0AAD6LP32_9ROSI</name>
<dbReference type="EMBL" id="JAQIZT010000015">
    <property type="protein sequence ID" value="KAJ6970435.1"/>
    <property type="molecule type" value="Genomic_DNA"/>
</dbReference>
<dbReference type="Proteomes" id="UP001164929">
    <property type="component" value="Chromosome 15"/>
</dbReference>
<accession>A0AAD6LP32</accession>
<reference evidence="2" key="1">
    <citation type="journal article" date="2023" name="Mol. Ecol. Resour.">
        <title>Chromosome-level genome assembly of a triploid poplar Populus alba 'Berolinensis'.</title>
        <authorList>
            <person name="Chen S."/>
            <person name="Yu Y."/>
            <person name="Wang X."/>
            <person name="Wang S."/>
            <person name="Zhang T."/>
            <person name="Zhou Y."/>
            <person name="He R."/>
            <person name="Meng N."/>
            <person name="Wang Y."/>
            <person name="Liu W."/>
            <person name="Liu Z."/>
            <person name="Liu J."/>
            <person name="Guo Q."/>
            <person name="Huang H."/>
            <person name="Sederoff R.R."/>
            <person name="Wang G."/>
            <person name="Qu G."/>
            <person name="Chen S."/>
        </authorList>
    </citation>
    <scope>NUCLEOTIDE SEQUENCE</scope>
    <source>
        <strain evidence="2">SC-2020</strain>
    </source>
</reference>
<organism evidence="2 3">
    <name type="scientific">Populus alba x Populus x berolinensis</name>
    <dbReference type="NCBI Taxonomy" id="444605"/>
    <lineage>
        <taxon>Eukaryota</taxon>
        <taxon>Viridiplantae</taxon>
        <taxon>Streptophyta</taxon>
        <taxon>Embryophyta</taxon>
        <taxon>Tracheophyta</taxon>
        <taxon>Spermatophyta</taxon>
        <taxon>Magnoliopsida</taxon>
        <taxon>eudicotyledons</taxon>
        <taxon>Gunneridae</taxon>
        <taxon>Pentapetalae</taxon>
        <taxon>rosids</taxon>
        <taxon>fabids</taxon>
        <taxon>Malpighiales</taxon>
        <taxon>Salicaceae</taxon>
        <taxon>Saliceae</taxon>
        <taxon>Populus</taxon>
    </lineage>
</organism>
<sequence>MSHALYRMGGKRPHSSLFQRRAFCGPHTKTKTLSLRFLRTRTLSQEEQKKAKEGEEEKDDY</sequence>
<evidence type="ECO:0000313" key="3">
    <source>
        <dbReference type="Proteomes" id="UP001164929"/>
    </source>
</evidence>
<feature type="compositionally biased region" description="Basic and acidic residues" evidence="1">
    <location>
        <begin position="44"/>
        <end position="61"/>
    </location>
</feature>
<protein>
    <submittedName>
        <fullName evidence="2">Uncharacterized protein</fullName>
    </submittedName>
</protein>
<feature type="region of interest" description="Disordered" evidence="1">
    <location>
        <begin position="39"/>
        <end position="61"/>
    </location>
</feature>
<evidence type="ECO:0000256" key="1">
    <source>
        <dbReference type="SAM" id="MobiDB-lite"/>
    </source>
</evidence>